<evidence type="ECO:0000313" key="2">
    <source>
        <dbReference type="Proteomes" id="UP000283880"/>
    </source>
</evidence>
<comment type="caution">
    <text evidence="1">The sequence shown here is derived from an EMBL/GenBank/DDBJ whole genome shotgun (WGS) entry which is preliminary data.</text>
</comment>
<reference evidence="1 2" key="1">
    <citation type="submission" date="2018-08" db="EMBL/GenBank/DDBJ databases">
        <title>A genome reference for cultivated species of the human gut microbiota.</title>
        <authorList>
            <person name="Zou Y."/>
            <person name="Xue W."/>
            <person name="Luo G."/>
        </authorList>
    </citation>
    <scope>NUCLEOTIDE SEQUENCE [LARGE SCALE GENOMIC DNA]</scope>
    <source>
        <strain evidence="1 2">AF04-15</strain>
    </source>
</reference>
<dbReference type="AlphaFoldDB" id="A0A413FH69"/>
<dbReference type="RefSeq" id="WP_007717118.1">
    <property type="nucleotide sequence ID" value="NZ_JAWYJI010000085.1"/>
</dbReference>
<dbReference type="EMBL" id="QSBM01000005">
    <property type="protein sequence ID" value="RGX30336.1"/>
    <property type="molecule type" value="Genomic_DNA"/>
</dbReference>
<evidence type="ECO:0008006" key="3">
    <source>
        <dbReference type="Google" id="ProtNLM"/>
    </source>
</evidence>
<evidence type="ECO:0000313" key="1">
    <source>
        <dbReference type="EMBL" id="RGX30336.1"/>
    </source>
</evidence>
<dbReference type="OrthoDB" id="9866651at2"/>
<gene>
    <name evidence="1" type="ORF">DWV29_07815</name>
</gene>
<proteinExistence type="predicted"/>
<accession>A0A413FH69</accession>
<protein>
    <recommendedName>
        <fullName evidence="3">Ankyrin repeat domain-containing protein</fullName>
    </recommendedName>
</protein>
<organism evidence="1 2">
    <name type="scientific">Enterocloster asparagiformis</name>
    <dbReference type="NCBI Taxonomy" id="333367"/>
    <lineage>
        <taxon>Bacteria</taxon>
        <taxon>Bacillati</taxon>
        <taxon>Bacillota</taxon>
        <taxon>Clostridia</taxon>
        <taxon>Lachnospirales</taxon>
        <taxon>Lachnospiraceae</taxon>
        <taxon>Enterocloster</taxon>
    </lineage>
</organism>
<sequence>MWEEWELKSPQVQLYLAIKEGNEEKIRSALEEHHREFLEYHHFEEPVGRGIYEEGVFMDTAILSGREKIVKLLLELGFKPLFFHGSGGQYAGALDRAVNREYYRESREIWERVTYYSEIGLKDMAPGRVVWPIADDNLFRMQIEAMEDINSIEIIRIIKKEEERLIFPCGMQIEVTPVLFALLTGNRKRLCWLLSQGAKLDGGWPMWRERDLKPLLNPFGEEHNWCTNVLEIAILSGNPGMVEFVLEKSSEAAFYWAGHTVEGTGKRWFPKLWQCGRPPQERGYRAYRMERAVNFAGRPMWDYLWGHFQEPLSRIPIYSVLDMGGGAFADLLFERMASLGNGNSHMAELDRWAGRYLRWRQAPEYCEGIRQYFSRHWEWYHSHMEEAGADLRAFLMGVGWHAWSWCIWGKFNQREPGWFEFPELLAGFSVDISALLQWYISEAGFDEETVIKTCVNLNQMSRDYNIGLEINRKHIDMTELAEKKSPMQLFTFITVKNRGASSDGLESLKKVCGEYDELLPEPLVEAAFENNYLTGACYMEFLQYLESREKYDMITQFILGRNRFELTETEGGDPKEQSPRPAGRFARLRNNKEISAHRLAIYRALRAGGLKEEAGLLRMAGNPEFNGRLMEALRSSGGLILESRLRVRFWNQVCEFDGCLNLPGIAFVMGNDELAKRLLEFWSEREQRKCNPRSGFLTMGIFYSSRTNQGYDICVQYRKGGMGEWPGGIVTGEASLGADEEYHTDMTGMSLAALAIAMGRLEIVEEIDRMGLLSDQDIRRGIIYAGDARIMEYLNRRGRFTPKLWQGDGLGGFLSWSGCWNWFVLGWFAENGLMAEADYETLREWARWGSTPGARMKDPVKKPCSEECLIRKCEEALGGNVKLPGPGRTTA</sequence>
<dbReference type="Proteomes" id="UP000283880">
    <property type="component" value="Unassembled WGS sequence"/>
</dbReference>
<name>A0A413FH69_9FIRM</name>